<accession>A0A3S3QTW4</accession>
<protein>
    <submittedName>
        <fullName evidence="8">2'-deoxymugineic-acid 2'-dioxygenase</fullName>
    </submittedName>
</protein>
<dbReference type="SUPFAM" id="SSF51197">
    <property type="entry name" value="Clavaminate synthase-like"/>
    <property type="match status" value="2"/>
</dbReference>
<keyword evidence="3" id="KW-0479">Metal-binding</keyword>
<dbReference type="InterPro" id="IPR044861">
    <property type="entry name" value="IPNS-like_FE2OG_OXY"/>
</dbReference>
<feature type="domain" description="Fe2OG dioxygenase" evidence="7">
    <location>
        <begin position="525"/>
        <end position="626"/>
    </location>
</feature>
<evidence type="ECO:0000256" key="5">
    <source>
        <dbReference type="ARBA" id="ARBA00023002"/>
    </source>
</evidence>
<dbReference type="OrthoDB" id="288590at2759"/>
<comment type="cofactor">
    <cofactor evidence="1">
        <name>L-ascorbate</name>
        <dbReference type="ChEBI" id="CHEBI:38290"/>
    </cofactor>
</comment>
<keyword evidence="6" id="KW-0408">Iron</keyword>
<dbReference type="AlphaFoldDB" id="A0A3S3QTW4"/>
<dbReference type="GO" id="GO:0002229">
    <property type="term" value="P:defense response to oomycetes"/>
    <property type="evidence" value="ECO:0007669"/>
    <property type="project" value="UniProtKB-ARBA"/>
</dbReference>
<dbReference type="EMBL" id="QPKB01000007">
    <property type="protein sequence ID" value="RWR89535.1"/>
    <property type="molecule type" value="Genomic_DNA"/>
</dbReference>
<keyword evidence="4 8" id="KW-0223">Dioxygenase</keyword>
<dbReference type="FunFam" id="2.60.120.330:FF:000007">
    <property type="entry name" value="Protein DMR6-like oxygenase 2"/>
    <property type="match status" value="2"/>
</dbReference>
<evidence type="ECO:0000256" key="4">
    <source>
        <dbReference type="ARBA" id="ARBA00022964"/>
    </source>
</evidence>
<dbReference type="PROSITE" id="PS51471">
    <property type="entry name" value="FE2OG_OXY"/>
    <property type="match status" value="2"/>
</dbReference>
<name>A0A3S3QTW4_9MAGN</name>
<dbReference type="Proteomes" id="UP000283530">
    <property type="component" value="Unassembled WGS sequence"/>
</dbReference>
<evidence type="ECO:0000313" key="9">
    <source>
        <dbReference type="Proteomes" id="UP000283530"/>
    </source>
</evidence>
<evidence type="ECO:0000256" key="6">
    <source>
        <dbReference type="ARBA" id="ARBA00023004"/>
    </source>
</evidence>
<keyword evidence="9" id="KW-1185">Reference proteome</keyword>
<gene>
    <name evidence="8" type="ORF">CKAN_01859600</name>
</gene>
<feature type="domain" description="Fe2OG dioxygenase" evidence="7">
    <location>
        <begin position="189"/>
        <end position="289"/>
    </location>
</feature>
<dbReference type="PRINTS" id="PR00682">
    <property type="entry name" value="IPNSYNTHASE"/>
</dbReference>
<comment type="caution">
    <text evidence="8">The sequence shown here is derived from an EMBL/GenBank/DDBJ whole genome shotgun (WGS) entry which is preliminary data.</text>
</comment>
<dbReference type="InterPro" id="IPR050295">
    <property type="entry name" value="Plant_2OG-oxidoreductases"/>
</dbReference>
<dbReference type="InterPro" id="IPR005123">
    <property type="entry name" value="Oxoglu/Fe-dep_dioxygenase_dom"/>
</dbReference>
<keyword evidence="5" id="KW-0560">Oxidoreductase</keyword>
<proteinExistence type="inferred from homology"/>
<dbReference type="Pfam" id="PF14226">
    <property type="entry name" value="DIOX_N"/>
    <property type="match status" value="2"/>
</dbReference>
<evidence type="ECO:0000256" key="2">
    <source>
        <dbReference type="ARBA" id="ARBA00008056"/>
    </source>
</evidence>
<dbReference type="GO" id="GO:0051213">
    <property type="term" value="F:dioxygenase activity"/>
    <property type="evidence" value="ECO:0007669"/>
    <property type="project" value="UniProtKB-KW"/>
</dbReference>
<comment type="similarity">
    <text evidence="2">Belongs to the iron/ascorbate-dependent oxidoreductase family.</text>
</comment>
<evidence type="ECO:0000256" key="1">
    <source>
        <dbReference type="ARBA" id="ARBA00001961"/>
    </source>
</evidence>
<sequence length="692" mass="79302">MAQTTLLSTGARFTSLPENYIRPESERPCLSEVVSLKVPLIDLDSSKDREEIIRQIGRACRDFGFFQVTNHGISTESTQKMFAIAREFFHMPVEEKMKYYSDDPSKKMRLSTSFNVKKEKVHNWRDYLRLHCHPLEEFVNDWPTTPQSFKDVVSNYCREVRELGFKLLGAISESLGLQRDYIETVLGEQGQHMAMNYYPPCPQPDLTYGLPAHTDPNTITILLQDHQVAGLQVLKEGKWTAVDPHPNSLIINIGDQIQALSNGRYKSVWHRAVVNSNMERLSVASFLCPANDAVIAPAKKLTSEESPAIYRNFTYDEYYKKFWSRNLDDEHCLELFKNMAETLVSSGFRFDKLPENYIRPESERPRLSEIVSLKVPLIDLDSSDNRDEFISQIRDACSDFGFFQVTNHGISAESTQKVFEISREFFHLPVEEKMRYYSNDPSQKMRLGTSVNVMKEKVHSWRDYLRFYCYPLEEFVNDWPSTPQSFKDVVSNYSTEVRVLGFKLLGAISESLGLEMDYIERVLGGASQHMVMNYYPPCPEPDLTYGLPAHKDLSALTILLQDHQVAGLQVLKDGEWVAVDPQPNSLVVNIGDQIQALSNGRYKSVWHRAIVNSSKERISVGSFLCPANDAVIAPAKELTSEESPAIYRNFTYDEFCKKFWSRSVDDGRCLELFKAKLRLSTRIAFLVSLTSR</sequence>
<dbReference type="InterPro" id="IPR027443">
    <property type="entry name" value="IPNS-like_sf"/>
</dbReference>
<evidence type="ECO:0000256" key="3">
    <source>
        <dbReference type="ARBA" id="ARBA00022723"/>
    </source>
</evidence>
<dbReference type="Gene3D" id="2.60.120.330">
    <property type="entry name" value="B-lactam Antibiotic, Isopenicillin N Synthase, Chain"/>
    <property type="match status" value="2"/>
</dbReference>
<evidence type="ECO:0000259" key="7">
    <source>
        <dbReference type="PROSITE" id="PS51471"/>
    </source>
</evidence>
<reference evidence="8 9" key="1">
    <citation type="journal article" date="2019" name="Nat. Plants">
        <title>Stout camphor tree genome fills gaps in understanding of flowering plant genome evolution.</title>
        <authorList>
            <person name="Chaw S.M."/>
            <person name="Liu Y.C."/>
            <person name="Wu Y.W."/>
            <person name="Wang H.Y."/>
            <person name="Lin C.I."/>
            <person name="Wu C.S."/>
            <person name="Ke H.M."/>
            <person name="Chang L.Y."/>
            <person name="Hsu C.Y."/>
            <person name="Yang H.T."/>
            <person name="Sudianto E."/>
            <person name="Hsu M.H."/>
            <person name="Wu K.P."/>
            <person name="Wang L.N."/>
            <person name="Leebens-Mack J.H."/>
            <person name="Tsai I.J."/>
        </authorList>
    </citation>
    <scope>NUCLEOTIDE SEQUENCE [LARGE SCALE GENOMIC DNA]</scope>
    <source>
        <strain evidence="9">cv. Chaw 1501</strain>
        <tissue evidence="8">Young leaves</tissue>
    </source>
</reference>
<dbReference type="Pfam" id="PF03171">
    <property type="entry name" value="2OG-FeII_Oxy"/>
    <property type="match status" value="2"/>
</dbReference>
<evidence type="ECO:0000313" key="8">
    <source>
        <dbReference type="EMBL" id="RWR89535.1"/>
    </source>
</evidence>
<dbReference type="InterPro" id="IPR026992">
    <property type="entry name" value="DIOX_N"/>
</dbReference>
<dbReference type="PANTHER" id="PTHR47991">
    <property type="entry name" value="OXOGLUTARATE/IRON-DEPENDENT DIOXYGENASE"/>
    <property type="match status" value="1"/>
</dbReference>
<dbReference type="GO" id="GO:0046872">
    <property type="term" value="F:metal ion binding"/>
    <property type="evidence" value="ECO:0007669"/>
    <property type="project" value="UniProtKB-KW"/>
</dbReference>
<organism evidence="8 9">
    <name type="scientific">Cinnamomum micranthum f. kanehirae</name>
    <dbReference type="NCBI Taxonomy" id="337451"/>
    <lineage>
        <taxon>Eukaryota</taxon>
        <taxon>Viridiplantae</taxon>
        <taxon>Streptophyta</taxon>
        <taxon>Embryophyta</taxon>
        <taxon>Tracheophyta</taxon>
        <taxon>Spermatophyta</taxon>
        <taxon>Magnoliopsida</taxon>
        <taxon>Magnoliidae</taxon>
        <taxon>Laurales</taxon>
        <taxon>Lauraceae</taxon>
        <taxon>Cinnamomum</taxon>
    </lineage>
</organism>
<dbReference type="STRING" id="337451.A0A3S3QTW4"/>